<dbReference type="GO" id="GO:0006935">
    <property type="term" value="P:chemotaxis"/>
    <property type="evidence" value="ECO:0007669"/>
    <property type="project" value="UniProtKB-KW"/>
</dbReference>
<keyword evidence="5" id="KW-0145">Chemotaxis</keyword>
<evidence type="ECO:0000313" key="9">
    <source>
        <dbReference type="EMBL" id="KFZ38180.1"/>
    </source>
</evidence>
<dbReference type="AlphaFoldDB" id="A0A094JE25"/>
<dbReference type="RefSeq" id="WP_037440982.1">
    <property type="nucleotide sequence ID" value="NZ_JPEO01000003.1"/>
</dbReference>
<keyword evidence="9" id="KW-0966">Cell projection</keyword>
<gene>
    <name evidence="9" type="ORF">HR45_06685</name>
</gene>
<evidence type="ECO:0000256" key="2">
    <source>
        <dbReference type="ARBA" id="ARBA00009226"/>
    </source>
</evidence>
<dbReference type="GO" id="GO:0009425">
    <property type="term" value="C:bacterial-type flagellum basal body"/>
    <property type="evidence" value="ECO:0007669"/>
    <property type="project" value="InterPro"/>
</dbReference>
<evidence type="ECO:0000256" key="5">
    <source>
        <dbReference type="ARBA" id="ARBA00022500"/>
    </source>
</evidence>
<keyword evidence="9" id="KW-0969">Cilium</keyword>
<evidence type="ECO:0000313" key="10">
    <source>
        <dbReference type="Proteomes" id="UP000029264"/>
    </source>
</evidence>
<evidence type="ECO:0000256" key="1">
    <source>
        <dbReference type="ARBA" id="ARBA00004413"/>
    </source>
</evidence>
<protein>
    <recommendedName>
        <fullName evidence="3">Flagellar motor switch protein FliN</fullName>
    </recommendedName>
</protein>
<dbReference type="InterPro" id="IPR001172">
    <property type="entry name" value="FliN_T3SS_HrcQb"/>
</dbReference>
<dbReference type="InterPro" id="IPR051469">
    <property type="entry name" value="FliN/MopA/SpaO"/>
</dbReference>
<dbReference type="GO" id="GO:0003774">
    <property type="term" value="F:cytoskeletal motor activity"/>
    <property type="evidence" value="ECO:0007669"/>
    <property type="project" value="InterPro"/>
</dbReference>
<dbReference type="Pfam" id="PF01052">
    <property type="entry name" value="FliMN_C"/>
    <property type="match status" value="1"/>
</dbReference>
<dbReference type="SUPFAM" id="SSF101801">
    <property type="entry name" value="Surface presentation of antigens (SPOA)"/>
    <property type="match status" value="1"/>
</dbReference>
<keyword evidence="7" id="KW-0472">Membrane</keyword>
<keyword evidence="4" id="KW-1003">Cell membrane</keyword>
<dbReference type="PRINTS" id="PR00956">
    <property type="entry name" value="FLGMOTORFLIN"/>
</dbReference>
<comment type="caution">
    <text evidence="9">The sequence shown here is derived from an EMBL/GenBank/DDBJ whole genome shotgun (WGS) entry which is preliminary data.</text>
</comment>
<dbReference type="eggNOG" id="COG1886">
    <property type="taxonomic scope" value="Bacteria"/>
</dbReference>
<evidence type="ECO:0000256" key="3">
    <source>
        <dbReference type="ARBA" id="ARBA00021897"/>
    </source>
</evidence>
<dbReference type="GO" id="GO:0071973">
    <property type="term" value="P:bacterial-type flagellum-dependent cell motility"/>
    <property type="evidence" value="ECO:0007669"/>
    <property type="project" value="InterPro"/>
</dbReference>
<dbReference type="PANTHER" id="PTHR43484:SF1">
    <property type="entry name" value="FLAGELLAR MOTOR SWITCH PROTEIN FLIN"/>
    <property type="match status" value="1"/>
</dbReference>
<dbReference type="InterPro" id="IPR001543">
    <property type="entry name" value="FliN-like_C"/>
</dbReference>
<keyword evidence="10" id="KW-1185">Reference proteome</keyword>
<sequence length="116" mass="12217">MTDNLDAALAELDAMEFDDIAEEAVVATKANVPDMAFFNDVPLTVTLEVASTELTLGELSKVVEGDVLPLDKLAGEPLDVMVNGVAFAKAEVVMVDGHYGIRFLAKDGSDNSSAAE</sequence>
<dbReference type="OrthoDB" id="9773459at2"/>
<evidence type="ECO:0000256" key="4">
    <source>
        <dbReference type="ARBA" id="ARBA00022475"/>
    </source>
</evidence>
<name>A0A094JE25_9GAMM</name>
<organism evidence="9 10">
    <name type="scientific">Shewanella mangrovi</name>
    <dbReference type="NCBI Taxonomy" id="1515746"/>
    <lineage>
        <taxon>Bacteria</taxon>
        <taxon>Pseudomonadati</taxon>
        <taxon>Pseudomonadota</taxon>
        <taxon>Gammaproteobacteria</taxon>
        <taxon>Alteromonadales</taxon>
        <taxon>Shewanellaceae</taxon>
        <taxon>Shewanella</taxon>
    </lineage>
</organism>
<evidence type="ECO:0000256" key="6">
    <source>
        <dbReference type="ARBA" id="ARBA00022779"/>
    </source>
</evidence>
<dbReference type="PANTHER" id="PTHR43484">
    <property type="match status" value="1"/>
</dbReference>
<dbReference type="EMBL" id="JPEO01000003">
    <property type="protein sequence ID" value="KFZ38180.1"/>
    <property type="molecule type" value="Genomic_DNA"/>
</dbReference>
<dbReference type="GO" id="GO:0005886">
    <property type="term" value="C:plasma membrane"/>
    <property type="evidence" value="ECO:0007669"/>
    <property type="project" value="UniProtKB-SubCell"/>
</dbReference>
<keyword evidence="9" id="KW-0282">Flagellum</keyword>
<comment type="similarity">
    <text evidence="2">Belongs to the FliN/MopA/SpaO family.</text>
</comment>
<dbReference type="STRING" id="1515746.HR45_06685"/>
<feature type="domain" description="Flagellar motor switch protein FliN-like C-terminal" evidence="8">
    <location>
        <begin position="39"/>
        <end position="103"/>
    </location>
</feature>
<accession>A0A094JE25</accession>
<dbReference type="InterPro" id="IPR036429">
    <property type="entry name" value="SpoA-like_sf"/>
</dbReference>
<evidence type="ECO:0000259" key="8">
    <source>
        <dbReference type="Pfam" id="PF01052"/>
    </source>
</evidence>
<dbReference type="Proteomes" id="UP000029264">
    <property type="component" value="Unassembled WGS sequence"/>
</dbReference>
<dbReference type="Gene3D" id="2.30.330.10">
    <property type="entry name" value="SpoA-like"/>
    <property type="match status" value="1"/>
</dbReference>
<keyword evidence="6" id="KW-0283">Flagellar rotation</keyword>
<reference evidence="9 10" key="1">
    <citation type="submission" date="2014-06" db="EMBL/GenBank/DDBJ databases">
        <title>Shewanella sp. YQH10.</title>
        <authorList>
            <person name="Liu Y."/>
            <person name="Zeng R."/>
        </authorList>
    </citation>
    <scope>NUCLEOTIDE SEQUENCE [LARGE SCALE GENOMIC DNA]</scope>
    <source>
        <strain evidence="9 10">YQH10</strain>
    </source>
</reference>
<comment type="subcellular location">
    <subcellularLocation>
        <location evidence="1">Cell membrane</location>
        <topology evidence="1">Peripheral membrane protein</topology>
        <orientation evidence="1">Cytoplasmic side</orientation>
    </subcellularLocation>
</comment>
<proteinExistence type="inferred from homology"/>
<evidence type="ECO:0000256" key="7">
    <source>
        <dbReference type="ARBA" id="ARBA00023136"/>
    </source>
</evidence>